<feature type="transmembrane region" description="Helical" evidence="1">
    <location>
        <begin position="322"/>
        <end position="343"/>
    </location>
</feature>
<proteinExistence type="predicted"/>
<organism evidence="2">
    <name type="scientific">Dermatophagoides farinae</name>
    <name type="common">American house dust mite</name>
    <dbReference type="NCBI Taxonomy" id="6954"/>
    <lineage>
        <taxon>Eukaryota</taxon>
        <taxon>Metazoa</taxon>
        <taxon>Ecdysozoa</taxon>
        <taxon>Arthropoda</taxon>
        <taxon>Chelicerata</taxon>
        <taxon>Arachnida</taxon>
        <taxon>Acari</taxon>
        <taxon>Acariformes</taxon>
        <taxon>Sarcoptiformes</taxon>
        <taxon>Astigmata</taxon>
        <taxon>Psoroptidia</taxon>
        <taxon>Analgoidea</taxon>
        <taxon>Pyroglyphidae</taxon>
        <taxon>Dermatophagoidinae</taxon>
        <taxon>Dermatophagoides</taxon>
    </lineage>
</organism>
<comment type="caution">
    <text evidence="2">The sequence shown here is derived from an EMBL/GenBank/DDBJ whole genome shotgun (WGS) entry which is preliminary data.</text>
</comment>
<keyword evidence="1" id="KW-0472">Membrane</keyword>
<accession>A0A9D4SE95</accession>
<feature type="transmembrane region" description="Helical" evidence="1">
    <location>
        <begin position="355"/>
        <end position="378"/>
    </location>
</feature>
<feature type="transmembrane region" description="Helical" evidence="1">
    <location>
        <begin position="258"/>
        <end position="274"/>
    </location>
</feature>
<feature type="transmembrane region" description="Helical" evidence="1">
    <location>
        <begin position="27"/>
        <end position="49"/>
    </location>
</feature>
<reference evidence="2" key="2">
    <citation type="journal article" date="2021" name="World Allergy Organ. J.">
        <title>Chromosome-level assembly of Dermatophagoides farinae genome and transcriptome reveals two novel allergens Der f 37 and Der f 39.</title>
        <authorList>
            <person name="Chen J."/>
            <person name="Cai Z."/>
            <person name="Fan D."/>
            <person name="Hu J."/>
            <person name="Hou Y."/>
            <person name="He Y."/>
            <person name="Zhang Z."/>
            <person name="Zhao Z."/>
            <person name="Gao P."/>
            <person name="Hu W."/>
            <person name="Sun J."/>
            <person name="Li J."/>
            <person name="Ji K."/>
        </authorList>
    </citation>
    <scope>NUCLEOTIDE SEQUENCE</scope>
    <source>
        <strain evidence="2">JKM2019</strain>
    </source>
</reference>
<name>A0A9D4SE95_DERFA</name>
<dbReference type="Proteomes" id="UP000828236">
    <property type="component" value="Unassembled WGS sequence"/>
</dbReference>
<evidence type="ECO:0000256" key="1">
    <source>
        <dbReference type="SAM" id="Phobius"/>
    </source>
</evidence>
<feature type="transmembrane region" description="Helical" evidence="1">
    <location>
        <begin position="218"/>
        <end position="238"/>
    </location>
</feature>
<protein>
    <submittedName>
        <fullName evidence="2">Uncharacterized protein</fullName>
    </submittedName>
</protein>
<keyword evidence="1" id="KW-1133">Transmembrane helix</keyword>
<feature type="transmembrane region" description="Helical" evidence="1">
    <location>
        <begin position="87"/>
        <end position="107"/>
    </location>
</feature>
<dbReference type="EMBL" id="SDOV01000007">
    <property type="protein sequence ID" value="KAH7638979.1"/>
    <property type="molecule type" value="Genomic_DNA"/>
</dbReference>
<evidence type="ECO:0000313" key="2">
    <source>
        <dbReference type="EMBL" id="KAH7638979.1"/>
    </source>
</evidence>
<dbReference type="AlphaFoldDB" id="A0A9D4SE95"/>
<gene>
    <name evidence="2" type="ORF">HUG17_3012</name>
</gene>
<keyword evidence="1" id="KW-0812">Transmembrane</keyword>
<sequence>MSILFDRLKYYQQFEQLLDTTNYRWRILEFSVLLFNTIRFMFYVILTFIGESIVYRYCPLDTTAAPLFHYYEHMKHGTSIHIVDCRITAIILCTFLIFILHSEYMLFFTDRDSISWRLVYDISNRNYDNYLKSIINLKKIDSIRSVFRMIFLDNQEYPMNTDDDDERIKMTMMMKMKNRQNFLNKYFNHLIINVDLQKFRKSKLNVFNYCSIETRINLVFTMIMLHLIDVFFLIFVHITITISSWKYYQFISTNMPDLWPMAIILCITYVRVERKISTKIQIFKMTKLCSNYQHIINWQRFQRQHCHIIYCLVNSGRITWNIVFFMGILANLPLNIMFMYNLIFVRNSMNDQLIYIGFLTFQMIVLSSIIHIAAMINFSVHQFKRQLPGLQIYTKQPSIKWQIQEYYERLSDNRNGFGLYFGRISVIDYKNSFQILMSYFGLMLIMFKTFNKNNATV</sequence>
<reference evidence="2" key="1">
    <citation type="submission" date="2020-06" db="EMBL/GenBank/DDBJ databases">
        <authorList>
            <person name="Ji K."/>
            <person name="Li J."/>
        </authorList>
    </citation>
    <scope>NUCLEOTIDE SEQUENCE</scope>
    <source>
        <strain evidence="2">JKM2019</strain>
        <tissue evidence="2">Whole body</tissue>
    </source>
</reference>